<evidence type="ECO:0000313" key="3">
    <source>
        <dbReference type="EMBL" id="AZG16847.1"/>
    </source>
</evidence>
<dbReference type="RefSeq" id="WP_124686578.1">
    <property type="nucleotide sequence ID" value="NZ_CP033970.1"/>
</dbReference>
<feature type="region of interest" description="Disordered" evidence="1">
    <location>
        <begin position="29"/>
        <end position="64"/>
    </location>
</feature>
<dbReference type="PANTHER" id="PTHR12631:SF10">
    <property type="entry name" value="BETA-XYLOSIDASE-LIKE PROTEIN-RELATED"/>
    <property type="match status" value="1"/>
</dbReference>
<dbReference type="InterPro" id="IPR017853">
    <property type="entry name" value="GH"/>
</dbReference>
<dbReference type="AlphaFoldDB" id="A0A3G8H8F6"/>
<accession>A0A3G8H8F6</accession>
<dbReference type="PROSITE" id="PS51257">
    <property type="entry name" value="PROKAR_LIPOPROTEIN"/>
    <property type="match status" value="1"/>
</dbReference>
<organism evidence="3 4">
    <name type="scientific">Cupriavidus pauculus</name>
    <dbReference type="NCBI Taxonomy" id="82633"/>
    <lineage>
        <taxon>Bacteria</taxon>
        <taxon>Pseudomonadati</taxon>
        <taxon>Pseudomonadota</taxon>
        <taxon>Betaproteobacteria</taxon>
        <taxon>Burkholderiales</taxon>
        <taxon>Burkholderiaceae</taxon>
        <taxon>Cupriavidus</taxon>
    </lineage>
</organism>
<reference evidence="4" key="1">
    <citation type="submission" date="2018-11" db="EMBL/GenBank/DDBJ databases">
        <title>FDA dAtabase for Regulatory Grade micrObial Sequences (FDA-ARGOS): Supporting development and validation of Infectious Disease Dx tests.</title>
        <authorList>
            <person name="Goldberg B."/>
            <person name="Campos J."/>
            <person name="Tallon L."/>
            <person name="Sadzewicz L."/>
            <person name="Zhao X."/>
            <person name="Vavikolanu K."/>
            <person name="Mehta A."/>
            <person name="Aluvathingal J."/>
            <person name="Nadendla S."/>
            <person name="Geyer C."/>
            <person name="Nandy P."/>
            <person name="Yan Y."/>
            <person name="Sichtig H."/>
        </authorList>
    </citation>
    <scope>NUCLEOTIDE SEQUENCE [LARGE SCALE GENOMIC DNA]</scope>
    <source>
        <strain evidence="4">FDAARGOS_614</strain>
    </source>
</reference>
<dbReference type="Gene3D" id="3.20.20.80">
    <property type="entry name" value="Glycosidases"/>
    <property type="match status" value="1"/>
</dbReference>
<dbReference type="PANTHER" id="PTHR12631">
    <property type="entry name" value="ALPHA-L-IDURONIDASE"/>
    <property type="match status" value="1"/>
</dbReference>
<sequence>MYQRNLTQLASLVAVAALTAVMAGCGGDDSPASAGTPPTSSPTAPPPANSPTQPGPTPSINPPVSAETRAILDADPASYAALQPVAASGYTQLGRIKPRTTMELKAQGLSSTLMIGGETTDRDFSVFSNWREYLNPLGTTKVRVQSGWNDIEQTITTPATYNFAKLDEIVDGAIAQGQAPLVFLGYGNVRPGCTDCGTASLGGAFPTGEGKERFLNFVAATVMRYKDKVNDWQIWNEPTKDLDTYKTLIVETARLIKRIQPEAKLTIGSWYTVHYVLGCLENCNDSAANQEARNYILTSLKYFYDNKGPSVPSGDVYVAFHPYTTAVDYDHSAWDKQSMDNFLALVAGYGFRVRMDENGAPSTPCNTYAMCNQGALVWTEKNQAKYNLRRVLGDLARGIETSMFTITDLHYNDAKNTKGLLTTGVWDPNNDSPFLNGDQRVHGKKIAYGAFQNVTALFDNRMQPVPDHGCVAPAGYTAHAWKQTRNGAASTVIGVWKMTKLPVADDAEPRAVVQVTCSKIGFTEMAAAGSQPRYVDMMDGRVYAVPAGGIAANSPNTVTFSVPVADWPVLIADASVVPQAALR</sequence>
<dbReference type="SUPFAM" id="SSF51445">
    <property type="entry name" value="(Trans)glycosidases"/>
    <property type="match status" value="1"/>
</dbReference>
<evidence type="ECO:0000313" key="4">
    <source>
        <dbReference type="Proteomes" id="UP000270411"/>
    </source>
</evidence>
<dbReference type="GO" id="GO:0004553">
    <property type="term" value="F:hydrolase activity, hydrolyzing O-glycosyl compounds"/>
    <property type="evidence" value="ECO:0007669"/>
    <property type="project" value="TreeGrafter"/>
</dbReference>
<dbReference type="OrthoDB" id="912485at2"/>
<keyword evidence="2" id="KW-0732">Signal</keyword>
<evidence type="ECO:0000256" key="2">
    <source>
        <dbReference type="SAM" id="SignalP"/>
    </source>
</evidence>
<evidence type="ECO:0000256" key="1">
    <source>
        <dbReference type="SAM" id="MobiDB-lite"/>
    </source>
</evidence>
<feature type="compositionally biased region" description="Pro residues" evidence="1">
    <location>
        <begin position="39"/>
        <end position="61"/>
    </location>
</feature>
<name>A0A3G8H8F6_9BURK</name>
<dbReference type="InterPro" id="IPR051923">
    <property type="entry name" value="Glycosyl_Hydrolase_39"/>
</dbReference>
<dbReference type="KEGG" id="cpau:EHF44_26165"/>
<dbReference type="Proteomes" id="UP000270411">
    <property type="component" value="Chromosome 2"/>
</dbReference>
<proteinExistence type="predicted"/>
<feature type="chain" id="PRO_5018070173" evidence="2">
    <location>
        <begin position="24"/>
        <end position="583"/>
    </location>
</feature>
<gene>
    <name evidence="3" type="ORF">EHF44_26165</name>
</gene>
<protein>
    <submittedName>
        <fullName evidence="3">Uncharacterized protein</fullName>
    </submittedName>
</protein>
<feature type="signal peptide" evidence="2">
    <location>
        <begin position="1"/>
        <end position="23"/>
    </location>
</feature>
<dbReference type="EMBL" id="CP033970">
    <property type="protein sequence ID" value="AZG16847.1"/>
    <property type="molecule type" value="Genomic_DNA"/>
</dbReference>